<dbReference type="PATRIC" id="fig|35806.4.peg.3867"/>
<dbReference type="NCBIfam" id="TIGR01197">
    <property type="entry name" value="nramp"/>
    <property type="match status" value="1"/>
</dbReference>
<feature type="transmembrane region" description="Helical" evidence="7">
    <location>
        <begin position="267"/>
        <end position="289"/>
    </location>
</feature>
<keyword evidence="4 7" id="KW-0769">Symport</keyword>
<dbReference type="KEGG" id="rsu:NHU_03772"/>
<dbReference type="GO" id="GO:0005384">
    <property type="term" value="F:manganese ion transmembrane transporter activity"/>
    <property type="evidence" value="ECO:0007669"/>
    <property type="project" value="TreeGrafter"/>
</dbReference>
<feature type="transmembrane region" description="Helical" evidence="7">
    <location>
        <begin position="218"/>
        <end position="239"/>
    </location>
</feature>
<evidence type="ECO:0000256" key="2">
    <source>
        <dbReference type="ARBA" id="ARBA00022448"/>
    </source>
</evidence>
<keyword evidence="7" id="KW-1003">Cell membrane</keyword>
<dbReference type="Proteomes" id="UP000064912">
    <property type="component" value="Chromosome"/>
</dbReference>
<dbReference type="GO" id="GO:0015293">
    <property type="term" value="F:symporter activity"/>
    <property type="evidence" value="ECO:0007669"/>
    <property type="project" value="UniProtKB-UniRule"/>
</dbReference>
<evidence type="ECO:0000256" key="6">
    <source>
        <dbReference type="ARBA" id="ARBA00023136"/>
    </source>
</evidence>
<gene>
    <name evidence="7" type="primary">mntH</name>
    <name evidence="8" type="ORF">NHU_03772</name>
</gene>
<dbReference type="GO" id="GO:0046872">
    <property type="term" value="F:metal ion binding"/>
    <property type="evidence" value="ECO:0007669"/>
    <property type="project" value="UniProtKB-UniRule"/>
</dbReference>
<dbReference type="GO" id="GO:0015086">
    <property type="term" value="F:cadmium ion transmembrane transporter activity"/>
    <property type="evidence" value="ECO:0007669"/>
    <property type="project" value="TreeGrafter"/>
</dbReference>
<proteinExistence type="inferred from homology"/>
<evidence type="ECO:0000313" key="9">
    <source>
        <dbReference type="Proteomes" id="UP000064912"/>
    </source>
</evidence>
<dbReference type="PRINTS" id="PR00447">
    <property type="entry name" value="NATRESASSCMP"/>
</dbReference>
<dbReference type="GO" id="GO:0005886">
    <property type="term" value="C:plasma membrane"/>
    <property type="evidence" value="ECO:0007669"/>
    <property type="project" value="UniProtKB-SubCell"/>
</dbReference>
<feature type="transmembrane region" description="Helical" evidence="7">
    <location>
        <begin position="411"/>
        <end position="438"/>
    </location>
</feature>
<dbReference type="PANTHER" id="PTHR11706:SF33">
    <property type="entry name" value="NATURAL RESISTANCE-ASSOCIATED MACROPHAGE PROTEIN 2"/>
    <property type="match status" value="1"/>
</dbReference>
<feature type="transmembrane region" description="Helical" evidence="7">
    <location>
        <begin position="376"/>
        <end position="399"/>
    </location>
</feature>
<feature type="transmembrane region" description="Helical" evidence="7">
    <location>
        <begin position="137"/>
        <end position="167"/>
    </location>
</feature>
<evidence type="ECO:0000313" key="8">
    <source>
        <dbReference type="EMBL" id="BAQ70897.1"/>
    </source>
</evidence>
<reference evidence="8 9" key="1">
    <citation type="submission" date="2015-02" db="EMBL/GenBank/DDBJ databases">
        <title>Genome sequene of Rhodovulum sulfidophilum DSM 2351.</title>
        <authorList>
            <person name="Nagao N."/>
        </authorList>
    </citation>
    <scope>NUCLEOTIDE SEQUENCE [LARGE SCALE GENOMIC DNA]</scope>
    <source>
        <strain evidence="8 9">DSM 2351</strain>
    </source>
</reference>
<dbReference type="HAMAP" id="MF_00221">
    <property type="entry name" value="NRAMP"/>
    <property type="match status" value="1"/>
</dbReference>
<dbReference type="eggNOG" id="COG1914">
    <property type="taxonomic scope" value="Bacteria"/>
</dbReference>
<accession>A0A0D6B721</accession>
<protein>
    <recommendedName>
        <fullName evidence="7">Divalent metal cation transporter MntH</fullName>
    </recommendedName>
</protein>
<evidence type="ECO:0000256" key="1">
    <source>
        <dbReference type="ARBA" id="ARBA00004141"/>
    </source>
</evidence>
<feature type="transmembrane region" description="Helical" evidence="7">
    <location>
        <begin position="39"/>
        <end position="57"/>
    </location>
</feature>
<evidence type="ECO:0000256" key="3">
    <source>
        <dbReference type="ARBA" id="ARBA00022692"/>
    </source>
</evidence>
<feature type="transmembrane region" description="Helical" evidence="7">
    <location>
        <begin position="72"/>
        <end position="93"/>
    </location>
</feature>
<feature type="transmembrane region" description="Helical" evidence="7">
    <location>
        <begin position="179"/>
        <end position="198"/>
    </location>
</feature>
<comment type="similarity">
    <text evidence="7">Belongs to the NRAMP family.</text>
</comment>
<evidence type="ECO:0000256" key="7">
    <source>
        <dbReference type="HAMAP-Rule" id="MF_00221"/>
    </source>
</evidence>
<feature type="transmembrane region" description="Helical" evidence="7">
    <location>
        <begin position="113"/>
        <end position="131"/>
    </location>
</feature>
<keyword evidence="7" id="KW-0406">Ion transport</keyword>
<keyword evidence="2 7" id="KW-0813">Transport</keyword>
<dbReference type="Pfam" id="PF01566">
    <property type="entry name" value="Nramp"/>
    <property type="match status" value="1"/>
</dbReference>
<evidence type="ECO:0000256" key="4">
    <source>
        <dbReference type="ARBA" id="ARBA00022847"/>
    </source>
</evidence>
<feature type="transmembrane region" description="Helical" evidence="7">
    <location>
        <begin position="309"/>
        <end position="332"/>
    </location>
</feature>
<evidence type="ECO:0000256" key="5">
    <source>
        <dbReference type="ARBA" id="ARBA00022989"/>
    </source>
</evidence>
<dbReference type="NCBIfam" id="NF037982">
    <property type="entry name" value="Nramp_1"/>
    <property type="match status" value="1"/>
</dbReference>
<keyword evidence="5 7" id="KW-1133">Transmembrane helix</keyword>
<organism evidence="8 9">
    <name type="scientific">Rhodovulum sulfidophilum</name>
    <name type="common">Rhodobacter sulfidophilus</name>
    <dbReference type="NCBI Taxonomy" id="35806"/>
    <lineage>
        <taxon>Bacteria</taxon>
        <taxon>Pseudomonadati</taxon>
        <taxon>Pseudomonadota</taxon>
        <taxon>Alphaproteobacteria</taxon>
        <taxon>Rhodobacterales</taxon>
        <taxon>Paracoccaceae</taxon>
        <taxon>Rhodovulum</taxon>
    </lineage>
</organism>
<comment type="function">
    <text evidence="7">H(+)-stimulated, divalent metal cation uptake system.</text>
</comment>
<dbReference type="EMBL" id="AP014800">
    <property type="protein sequence ID" value="BAQ70897.1"/>
    <property type="molecule type" value="Genomic_DNA"/>
</dbReference>
<dbReference type="GO" id="GO:0034755">
    <property type="term" value="P:iron ion transmembrane transport"/>
    <property type="evidence" value="ECO:0007669"/>
    <property type="project" value="TreeGrafter"/>
</dbReference>
<dbReference type="AlphaFoldDB" id="A0A0D6B721"/>
<keyword evidence="6 7" id="KW-0472">Membrane</keyword>
<keyword evidence="3 7" id="KW-0812">Transmembrane</keyword>
<dbReference type="PANTHER" id="PTHR11706">
    <property type="entry name" value="SOLUTE CARRIER PROTEIN FAMILY 11 MEMBER"/>
    <property type="match status" value="1"/>
</dbReference>
<sequence length="450" mass="46839">MAKFRSSSVFTLPQDDTMSPSDRTRLEMSAFLSGKRHGLRARLLFVGPAVIASVAYMDPGNYATNIQAGAGYGYALLWVVLLANLIAMLFQGLSARLGIVTGKNLAELCRDHFPRPLVGVMWAVSEVAAMATDLAEFLGGAIGLSLLFELPLIVGMAITAIVTYAILLVQGRGFRPIELIIGTLVGVIGLCYLAEILIAPIDWGAAGLGLVTPAMPDAAALTIAVGIIGATVMPHAIYLHSGLTQSRAEIHSEAERAKVLRFSDIEVVAALAVAGIVNMAMVMMAASAFHSGHSEVSEIETAYHTLTPLLGAAAAGVFLLSLIASGISSSVVGTMAGQMIMQGFLRIRIPIWLRRLVTMLPAFAVVAAGVNATQALVVSQVILSIALPVPMIALIVFAGRRDIMGAYATGPLLRALAIAGAAMVLGLNAVLLAGAFGVDLPFLGPMSLGA</sequence>
<comment type="subcellular location">
    <subcellularLocation>
        <location evidence="7">Cell membrane</location>
        <topology evidence="7">Multi-pass membrane protein</topology>
    </subcellularLocation>
    <subcellularLocation>
        <location evidence="1">Membrane</location>
        <topology evidence="1">Multi-pass membrane protein</topology>
    </subcellularLocation>
</comment>
<feature type="transmembrane region" description="Helical" evidence="7">
    <location>
        <begin position="352"/>
        <end position="370"/>
    </location>
</feature>
<dbReference type="InterPro" id="IPR001046">
    <property type="entry name" value="NRAMP_fam"/>
</dbReference>
<dbReference type="NCBIfam" id="NF001923">
    <property type="entry name" value="PRK00701.1"/>
    <property type="match status" value="1"/>
</dbReference>
<name>A0A0D6B721_RHOSU</name>